<keyword evidence="4" id="KW-0496">Mitochondrion</keyword>
<dbReference type="InterPro" id="IPR014722">
    <property type="entry name" value="Rib_uL2_dom2"/>
</dbReference>
<comment type="caution">
    <text evidence="8">The sequence shown here is derived from an EMBL/GenBank/DDBJ whole genome shotgun (WGS) entry which is preliminary data.</text>
</comment>
<comment type="similarity">
    <text evidence="2">Belongs to the universal ribosomal protein uL2 family.</text>
</comment>
<accession>A0A498KB14</accession>
<dbReference type="Gene3D" id="2.30.30.30">
    <property type="match status" value="1"/>
</dbReference>
<dbReference type="GO" id="GO:0032543">
    <property type="term" value="P:mitochondrial translation"/>
    <property type="evidence" value="ECO:0007669"/>
    <property type="project" value="TreeGrafter"/>
</dbReference>
<dbReference type="STRING" id="3750.A0A498KB14"/>
<dbReference type="GO" id="GO:0003723">
    <property type="term" value="F:RNA binding"/>
    <property type="evidence" value="ECO:0007669"/>
    <property type="project" value="TreeGrafter"/>
</dbReference>
<gene>
    <name evidence="8" type="ORF">DVH24_017572</name>
</gene>
<dbReference type="InterPro" id="IPR008991">
    <property type="entry name" value="Translation_prot_SH3-like_sf"/>
</dbReference>
<feature type="compositionally biased region" description="Low complexity" evidence="6">
    <location>
        <begin position="185"/>
        <end position="209"/>
    </location>
</feature>
<evidence type="ECO:0000256" key="1">
    <source>
        <dbReference type="ARBA" id="ARBA00004173"/>
    </source>
</evidence>
<reference evidence="8 9" key="1">
    <citation type="submission" date="2018-10" db="EMBL/GenBank/DDBJ databases">
        <title>A high-quality apple genome assembly.</title>
        <authorList>
            <person name="Hu J."/>
        </authorList>
    </citation>
    <scope>NUCLEOTIDE SEQUENCE [LARGE SCALE GENOMIC DNA]</scope>
    <source>
        <strain evidence="9">cv. HFTH1</strain>
        <tissue evidence="8">Young leaf</tissue>
    </source>
</reference>
<name>A0A498KB14_MALDO</name>
<dbReference type="FunFam" id="4.10.950.10:FF:000001">
    <property type="entry name" value="50S ribosomal protein L2"/>
    <property type="match status" value="1"/>
</dbReference>
<organism evidence="8 9">
    <name type="scientific">Malus domestica</name>
    <name type="common">Apple</name>
    <name type="synonym">Pyrus malus</name>
    <dbReference type="NCBI Taxonomy" id="3750"/>
    <lineage>
        <taxon>Eukaryota</taxon>
        <taxon>Viridiplantae</taxon>
        <taxon>Streptophyta</taxon>
        <taxon>Embryophyta</taxon>
        <taxon>Tracheophyta</taxon>
        <taxon>Spermatophyta</taxon>
        <taxon>Magnoliopsida</taxon>
        <taxon>eudicotyledons</taxon>
        <taxon>Gunneridae</taxon>
        <taxon>Pentapetalae</taxon>
        <taxon>rosids</taxon>
        <taxon>fabids</taxon>
        <taxon>Rosales</taxon>
        <taxon>Rosaceae</taxon>
        <taxon>Amygdaloideae</taxon>
        <taxon>Maleae</taxon>
        <taxon>Malus</taxon>
    </lineage>
</organism>
<proteinExistence type="inferred from homology"/>
<dbReference type="Pfam" id="PF03947">
    <property type="entry name" value="Ribosomal_L2_C"/>
    <property type="match status" value="1"/>
</dbReference>
<feature type="compositionally biased region" description="Basic and acidic residues" evidence="6">
    <location>
        <begin position="174"/>
        <end position="184"/>
    </location>
</feature>
<dbReference type="EMBL" id="RDQH01000328">
    <property type="protein sequence ID" value="RXI05530.1"/>
    <property type="molecule type" value="Genomic_DNA"/>
</dbReference>
<dbReference type="Proteomes" id="UP000290289">
    <property type="component" value="Chromosome 2"/>
</dbReference>
<dbReference type="InterPro" id="IPR022671">
    <property type="entry name" value="Ribosomal_uL2_CS"/>
</dbReference>
<dbReference type="PANTHER" id="PTHR13691:SF72">
    <property type="entry name" value="EXPRESSED PROTEIN"/>
    <property type="match status" value="1"/>
</dbReference>
<feature type="domain" description="Large ribosomal subunit protein uL2 C-terminal" evidence="7">
    <location>
        <begin position="68"/>
        <end position="201"/>
    </location>
</feature>
<feature type="region of interest" description="Disordered" evidence="6">
    <location>
        <begin position="161"/>
        <end position="215"/>
    </location>
</feature>
<dbReference type="InterPro" id="IPR014726">
    <property type="entry name" value="Ribosomal_uL2_dom3"/>
</dbReference>
<keyword evidence="9" id="KW-1185">Reference proteome</keyword>
<keyword evidence="3" id="KW-0689">Ribosomal protein</keyword>
<evidence type="ECO:0000256" key="2">
    <source>
        <dbReference type="ARBA" id="ARBA00005636"/>
    </source>
</evidence>
<dbReference type="PANTHER" id="PTHR13691">
    <property type="entry name" value="RIBOSOMAL PROTEIN L2"/>
    <property type="match status" value="1"/>
</dbReference>
<keyword evidence="5" id="KW-0687">Ribonucleoprotein</keyword>
<dbReference type="InterPro" id="IPR022669">
    <property type="entry name" value="Ribosomal_uL2_C"/>
</dbReference>
<evidence type="ECO:0000313" key="8">
    <source>
        <dbReference type="EMBL" id="RXI05530.1"/>
    </source>
</evidence>
<evidence type="ECO:0000256" key="3">
    <source>
        <dbReference type="ARBA" id="ARBA00022980"/>
    </source>
</evidence>
<dbReference type="GO" id="GO:0005762">
    <property type="term" value="C:mitochondrial large ribosomal subunit"/>
    <property type="evidence" value="ECO:0007669"/>
    <property type="project" value="TreeGrafter"/>
</dbReference>
<dbReference type="SUPFAM" id="SSF50104">
    <property type="entry name" value="Translation proteins SH3-like domain"/>
    <property type="match status" value="1"/>
</dbReference>
<dbReference type="SMART" id="SM01382">
    <property type="entry name" value="Ribosomal_L2_C"/>
    <property type="match status" value="1"/>
</dbReference>
<dbReference type="InterPro" id="IPR002171">
    <property type="entry name" value="Ribosomal_uL2"/>
</dbReference>
<evidence type="ECO:0000256" key="6">
    <source>
        <dbReference type="SAM" id="MobiDB-lite"/>
    </source>
</evidence>
<comment type="subcellular location">
    <subcellularLocation>
        <location evidence="1">Mitochondrion</location>
    </subcellularLocation>
</comment>
<dbReference type="PROSITE" id="PS00467">
    <property type="entry name" value="RIBOSOMAL_L2"/>
    <property type="match status" value="1"/>
</dbReference>
<evidence type="ECO:0000256" key="5">
    <source>
        <dbReference type="ARBA" id="ARBA00023274"/>
    </source>
</evidence>
<dbReference type="AlphaFoldDB" id="A0A498KB14"/>
<dbReference type="FunFam" id="2.30.30.30:FF:000047">
    <property type="entry name" value="60S ribosomal protein L2, mitochondrial"/>
    <property type="match status" value="1"/>
</dbReference>
<dbReference type="GO" id="GO:0003735">
    <property type="term" value="F:structural constituent of ribosome"/>
    <property type="evidence" value="ECO:0007669"/>
    <property type="project" value="InterPro"/>
</dbReference>
<evidence type="ECO:0000313" key="9">
    <source>
        <dbReference type="Proteomes" id="UP000290289"/>
    </source>
</evidence>
<sequence>MAVWRAGAASSSLLNRLLRHSNVIHVPTRASTRTLSTVAAKMNFTSSVILSADVAGSSNQLFHYDINSQYGRCMPLADMHIQAKIHSIEMNPGQGGKLVRAPGTFAKILKEPTVSRCLVRLPSGVEKWIDSKCRATIGTVPSDGNKPKKLYKAGQNRWRGIRPTVRGVAMNPVDHPHGGGEGKSKSSGSHGKGSRTPWGKPTKGGYKTGPNKRRK</sequence>
<dbReference type="Gene3D" id="4.10.950.10">
    <property type="entry name" value="Ribosomal protein L2, domain 3"/>
    <property type="match status" value="1"/>
</dbReference>
<evidence type="ECO:0000256" key="4">
    <source>
        <dbReference type="ARBA" id="ARBA00023128"/>
    </source>
</evidence>
<evidence type="ECO:0000259" key="7">
    <source>
        <dbReference type="SMART" id="SM01382"/>
    </source>
</evidence>
<protein>
    <recommendedName>
        <fullName evidence="7">Large ribosomal subunit protein uL2 C-terminal domain-containing protein</fullName>
    </recommendedName>
</protein>